<dbReference type="GO" id="GO:0005737">
    <property type="term" value="C:cytoplasm"/>
    <property type="evidence" value="ECO:0007669"/>
    <property type="project" value="TreeGrafter"/>
</dbReference>
<evidence type="ECO:0000256" key="1">
    <source>
        <dbReference type="RuleBase" id="RU368009"/>
    </source>
</evidence>
<dbReference type="GO" id="GO:0045116">
    <property type="term" value="P:protein neddylation"/>
    <property type="evidence" value="ECO:0007669"/>
    <property type="project" value="UniProtKB-UniRule"/>
</dbReference>
<accession>A0A1D1UZJ5</accession>
<proteinExistence type="inferred from homology"/>
<dbReference type="Pfam" id="PF00899">
    <property type="entry name" value="ThiF"/>
    <property type="match status" value="1"/>
</dbReference>
<dbReference type="PANTHER" id="PTHR10953">
    <property type="entry name" value="UBIQUITIN-ACTIVATING ENZYME E1"/>
    <property type="match status" value="1"/>
</dbReference>
<keyword evidence="1" id="KW-0067">ATP-binding</keyword>
<protein>
    <recommendedName>
        <fullName evidence="1">NEDD8-activating enzyme E1 catalytic subunit</fullName>
        <ecNumber evidence="1">6.2.1.64</ecNumber>
    </recommendedName>
</protein>
<dbReference type="UniPathway" id="UPA00885"/>
<keyword evidence="1" id="KW-0547">Nucleotide-binding</keyword>
<dbReference type="Proteomes" id="UP000186922">
    <property type="component" value="Unassembled WGS sequence"/>
</dbReference>
<reference evidence="3 4" key="1">
    <citation type="journal article" date="2016" name="Nat. Commun.">
        <title>Extremotolerant tardigrade genome and improved radiotolerance of human cultured cells by tardigrade-unique protein.</title>
        <authorList>
            <person name="Hashimoto T."/>
            <person name="Horikawa D.D."/>
            <person name="Saito Y."/>
            <person name="Kuwahara H."/>
            <person name="Kozuka-Hata H."/>
            <person name="Shin-I T."/>
            <person name="Minakuchi Y."/>
            <person name="Ohishi K."/>
            <person name="Motoyama A."/>
            <person name="Aizu T."/>
            <person name="Enomoto A."/>
            <person name="Kondo K."/>
            <person name="Tanaka S."/>
            <person name="Hara Y."/>
            <person name="Koshikawa S."/>
            <person name="Sagara H."/>
            <person name="Miura T."/>
            <person name="Yokobori S."/>
            <person name="Miyagawa K."/>
            <person name="Suzuki Y."/>
            <person name="Kubo T."/>
            <person name="Oyama M."/>
            <person name="Kohara Y."/>
            <person name="Fujiyama A."/>
            <person name="Arakawa K."/>
            <person name="Katayama T."/>
            <person name="Toyoda A."/>
            <person name="Kunieda T."/>
        </authorList>
    </citation>
    <scope>NUCLEOTIDE SEQUENCE [LARGE SCALE GENOMIC DNA]</scope>
    <source>
        <strain evidence="3 4">YOKOZUNA-1</strain>
    </source>
</reference>
<dbReference type="Gene3D" id="3.40.50.720">
    <property type="entry name" value="NAD(P)-binding Rossmann-like Domain"/>
    <property type="match status" value="1"/>
</dbReference>
<dbReference type="InterPro" id="IPR045886">
    <property type="entry name" value="ThiF/MoeB/HesA"/>
</dbReference>
<dbReference type="InterPro" id="IPR000594">
    <property type="entry name" value="ThiF_NAD_FAD-bd"/>
</dbReference>
<dbReference type="PANTHER" id="PTHR10953:SF6">
    <property type="entry name" value="NEDD8-ACTIVATING ENZYME E1 CATALYTIC SUBUNIT"/>
    <property type="match status" value="1"/>
</dbReference>
<dbReference type="EMBL" id="BDGG01000002">
    <property type="protein sequence ID" value="GAU92787.1"/>
    <property type="molecule type" value="Genomic_DNA"/>
</dbReference>
<comment type="caution">
    <text evidence="3">The sequence shown here is derived from an EMBL/GenBank/DDBJ whole genome shotgun (WGS) entry which is preliminary data.</text>
</comment>
<dbReference type="EC" id="6.2.1.64" evidence="1"/>
<keyword evidence="4" id="KW-1185">Reference proteome</keyword>
<dbReference type="InterPro" id="IPR035985">
    <property type="entry name" value="Ubiquitin-activating_enz"/>
</dbReference>
<dbReference type="STRING" id="947166.A0A1D1UZJ5"/>
<keyword evidence="1" id="KW-0833">Ubl conjugation pathway</keyword>
<name>A0A1D1UZJ5_RAMVA</name>
<comment type="catalytic activity">
    <reaction evidence="1">
        <text>ATP + [NEDD8 protein] + [E1 NEDD8-activating enzyme]-L-cysteine = AMP + diphosphate + [E1 NEDD8-activating enzyme]-S-[NEDD8 protein]-yl-L-cysteine.</text>
        <dbReference type="EC" id="6.2.1.64"/>
    </reaction>
</comment>
<evidence type="ECO:0000313" key="4">
    <source>
        <dbReference type="Proteomes" id="UP000186922"/>
    </source>
</evidence>
<dbReference type="GO" id="GO:0005524">
    <property type="term" value="F:ATP binding"/>
    <property type="evidence" value="ECO:0007669"/>
    <property type="project" value="UniProtKB-UniRule"/>
</dbReference>
<dbReference type="SUPFAM" id="SSF69572">
    <property type="entry name" value="Activating enzymes of the ubiquitin-like proteins"/>
    <property type="match status" value="1"/>
</dbReference>
<dbReference type="GO" id="GO:0019781">
    <property type="term" value="F:NEDD8 activating enzyme activity"/>
    <property type="evidence" value="ECO:0007669"/>
    <property type="project" value="UniProtKB-UniRule"/>
</dbReference>
<dbReference type="AlphaFoldDB" id="A0A1D1UZJ5"/>
<dbReference type="OrthoDB" id="5977743at2759"/>
<dbReference type="GO" id="GO:0005634">
    <property type="term" value="C:nucleus"/>
    <property type="evidence" value="ECO:0007669"/>
    <property type="project" value="TreeGrafter"/>
</dbReference>
<comment type="pathway">
    <text evidence="1">Protein modification; protein neddylation.</text>
</comment>
<sequence>MAAATNGVNGSSDVERDIDAGEDDFQMGDFHGGSGGCLNKAVANLVTREGNRLTRPEFEPSKELLDFMQNNLNILIIGAGGLGCELLKDLALLGFRQLHVIDMDTIDLSNLNRQFLFRHSDIGKSKAECAARFINERIPQCNVQAYCNRIEEFDEEFYRRFPIIVCGLDSIQARRWTNGMIVIILSASLKVFSADLLQF</sequence>
<evidence type="ECO:0000313" key="3">
    <source>
        <dbReference type="EMBL" id="GAU92787.1"/>
    </source>
</evidence>
<feature type="domain" description="THIF-type NAD/FAD binding fold" evidence="2">
    <location>
        <begin position="71"/>
        <end position="196"/>
    </location>
</feature>
<keyword evidence="1" id="KW-0436">Ligase</keyword>
<comment type="similarity">
    <text evidence="1">Belongs to the ubiquitin-activating E1 family. UBA3 subfamily.</text>
</comment>
<evidence type="ECO:0000259" key="2">
    <source>
        <dbReference type="Pfam" id="PF00899"/>
    </source>
</evidence>
<organism evidence="3 4">
    <name type="scientific">Ramazzottius varieornatus</name>
    <name type="common">Water bear</name>
    <name type="synonym">Tardigrade</name>
    <dbReference type="NCBI Taxonomy" id="947166"/>
    <lineage>
        <taxon>Eukaryota</taxon>
        <taxon>Metazoa</taxon>
        <taxon>Ecdysozoa</taxon>
        <taxon>Tardigrada</taxon>
        <taxon>Eutardigrada</taxon>
        <taxon>Parachela</taxon>
        <taxon>Hypsibioidea</taxon>
        <taxon>Ramazzottiidae</taxon>
        <taxon>Ramazzottius</taxon>
    </lineage>
</organism>
<comment type="function">
    <text evidence="1">Catalytic subunit of the dimeric E1 enzyme, which activates NEDD8.</text>
</comment>
<gene>
    <name evidence="3" type="primary">RvY_04825-1</name>
    <name evidence="3" type="synonym">RvY_04825.1</name>
    <name evidence="3" type="ORF">RvY_04825</name>
</gene>